<dbReference type="EMBL" id="KQ947421">
    <property type="protein sequence ID" value="KUJ13996.1"/>
    <property type="molecule type" value="Genomic_DNA"/>
</dbReference>
<proteinExistence type="predicted"/>
<gene>
    <name evidence="1" type="ORF">LY89DRAFT_151782</name>
</gene>
<sequence length="125" mass="14162">MARMLTKITEMRNSVIYSTSSMYLYVRGLQEQGERNTSSIIGDKGNTLITPSPSSSPFLHCMCMRAHTHTHTHTHIHTHRHSNLMVSQRGGNEASLSWRIINGWDQLETLYHTTSRLGPPRQCAA</sequence>
<organism evidence="1 2">
    <name type="scientific">Mollisia scopiformis</name>
    <name type="common">Conifer needle endophyte fungus</name>
    <name type="synonym">Phialocephala scopiformis</name>
    <dbReference type="NCBI Taxonomy" id="149040"/>
    <lineage>
        <taxon>Eukaryota</taxon>
        <taxon>Fungi</taxon>
        <taxon>Dikarya</taxon>
        <taxon>Ascomycota</taxon>
        <taxon>Pezizomycotina</taxon>
        <taxon>Leotiomycetes</taxon>
        <taxon>Helotiales</taxon>
        <taxon>Mollisiaceae</taxon>
        <taxon>Mollisia</taxon>
    </lineage>
</organism>
<dbReference type="Proteomes" id="UP000070700">
    <property type="component" value="Unassembled WGS sequence"/>
</dbReference>
<dbReference type="KEGG" id="psco:LY89DRAFT_151782"/>
<keyword evidence="2" id="KW-1185">Reference proteome</keyword>
<reference evidence="1 2" key="1">
    <citation type="submission" date="2015-10" db="EMBL/GenBank/DDBJ databases">
        <title>Full genome of DAOMC 229536 Phialocephala scopiformis, a fungal endophyte of spruce producing the potent anti-insectan compound rugulosin.</title>
        <authorList>
            <consortium name="DOE Joint Genome Institute"/>
            <person name="Walker A.K."/>
            <person name="Frasz S.L."/>
            <person name="Seifert K.A."/>
            <person name="Miller J.D."/>
            <person name="Mondo S.J."/>
            <person name="Labutti K."/>
            <person name="Lipzen A."/>
            <person name="Dockter R."/>
            <person name="Kennedy M."/>
            <person name="Grigoriev I.V."/>
            <person name="Spatafora J.W."/>
        </authorList>
    </citation>
    <scope>NUCLEOTIDE SEQUENCE [LARGE SCALE GENOMIC DNA]</scope>
    <source>
        <strain evidence="1 2">CBS 120377</strain>
    </source>
</reference>
<dbReference type="GeneID" id="28815128"/>
<dbReference type="AlphaFoldDB" id="A0A194X1C2"/>
<name>A0A194X1C2_MOLSC</name>
<dbReference type="RefSeq" id="XP_018068351.1">
    <property type="nucleotide sequence ID" value="XM_018205402.1"/>
</dbReference>
<dbReference type="InParanoid" id="A0A194X1C2"/>
<evidence type="ECO:0000313" key="2">
    <source>
        <dbReference type="Proteomes" id="UP000070700"/>
    </source>
</evidence>
<accession>A0A194X1C2</accession>
<protein>
    <submittedName>
        <fullName evidence="1">Uncharacterized protein</fullName>
    </submittedName>
</protein>
<evidence type="ECO:0000313" key="1">
    <source>
        <dbReference type="EMBL" id="KUJ13996.1"/>
    </source>
</evidence>